<dbReference type="Pfam" id="PF22675">
    <property type="entry name" value="KH-I_KHDC4-BBP"/>
    <property type="match status" value="1"/>
</dbReference>
<evidence type="ECO:0000256" key="2">
    <source>
        <dbReference type="ARBA" id="ARBA00022884"/>
    </source>
</evidence>
<protein>
    <recommendedName>
        <fullName evidence="3">K Homology domain-containing protein</fullName>
    </recommendedName>
</protein>
<evidence type="ECO:0000313" key="5">
    <source>
        <dbReference type="Proteomes" id="UP000663866"/>
    </source>
</evidence>
<dbReference type="GO" id="GO:0005634">
    <property type="term" value="C:nucleus"/>
    <property type="evidence" value="ECO:0007669"/>
    <property type="project" value="TreeGrafter"/>
</dbReference>
<dbReference type="Gene3D" id="1.20.5.4010">
    <property type="match status" value="1"/>
</dbReference>
<dbReference type="InterPro" id="IPR032377">
    <property type="entry name" value="STAR_dimer"/>
</dbReference>
<evidence type="ECO:0000313" key="4">
    <source>
        <dbReference type="EMBL" id="CAF4146443.1"/>
    </source>
</evidence>
<comment type="caution">
    <text evidence="4">The sequence shown here is derived from an EMBL/GenBank/DDBJ whole genome shotgun (WGS) entry which is preliminary data.</text>
</comment>
<dbReference type="SMART" id="SM00322">
    <property type="entry name" value="KH"/>
    <property type="match status" value="1"/>
</dbReference>
<gene>
    <name evidence="4" type="ORF">OVN521_LOCUS23355</name>
</gene>
<dbReference type="EMBL" id="CAJOBG010005277">
    <property type="protein sequence ID" value="CAF4146443.1"/>
    <property type="molecule type" value="Genomic_DNA"/>
</dbReference>
<dbReference type="InterPro" id="IPR055256">
    <property type="entry name" value="KH_1_KHDC4/BBP-like"/>
</dbReference>
<name>A0A819Y3N4_9BILA</name>
<sequence>MSSTSGQFLTIHHNGEADKISNSLDLASVTSSSPNIDIDFNATDKLEYLSQLLKDKRQLTAVPSMFIHIGRLLDQEINTVRLDLFNSSSHPKISLPEPQGEKKIFQEKIFIPVHEFPEFNFVGRILGPRGMTAKQLEADTSCKIMVRGRGSMRDKQKEDQNRGKPNWEHLNEDLHVLIQCEDYENCALVKLEQAKDEINKLLKPTAEGEDYLKKKQLTELAIINGTYREPNLFLKKFPFQNNQIPIGAPLILTPRMQQNFLTTHMQPNGTPTFFTATETQPTLSTIQQNSLLQNSDSNFVQLFTPLQTFDQMGGGVLSNGTHLFEYTSQTALPFLTTTQSTGVATRSTTNNPTGKITPAATGSSVSARLSVRMPTSLPFYTDYVKIEQSSSNTDNKRVKTAFEHAITYFGKTSADLWLTYLNYLKQRQSLDFMTISRIHSRALHTLETMIVLIFQIFTWTNQNGLQSSSVNTAADDYASKLLHTIRLLESIEKRLATLELFTYVVKKKKPSKRNFYLSKIKWWIKTAFYDLDYLQDELRVLLQHQSIESTTDEEIHRGSPASRPMKPLIITRDLSQSKVFSAGYP</sequence>
<dbReference type="CDD" id="cd22383">
    <property type="entry name" value="KH-I_Hqk_like"/>
    <property type="match status" value="1"/>
</dbReference>
<dbReference type="InterPro" id="IPR011990">
    <property type="entry name" value="TPR-like_helical_dom_sf"/>
</dbReference>
<dbReference type="Gene3D" id="3.30.1370.10">
    <property type="entry name" value="K Homology domain, type 1"/>
    <property type="match status" value="1"/>
</dbReference>
<dbReference type="GO" id="GO:0003729">
    <property type="term" value="F:mRNA binding"/>
    <property type="evidence" value="ECO:0007669"/>
    <property type="project" value="TreeGrafter"/>
</dbReference>
<dbReference type="SUPFAM" id="SSF54791">
    <property type="entry name" value="Eukaryotic type KH-domain (KH-domain type I)"/>
    <property type="match status" value="1"/>
</dbReference>
<dbReference type="PANTHER" id="PTHR11208">
    <property type="entry name" value="RNA-BINDING PROTEIN RELATED"/>
    <property type="match status" value="1"/>
</dbReference>
<dbReference type="Pfam" id="PF16544">
    <property type="entry name" value="STAR_dimer"/>
    <property type="match status" value="1"/>
</dbReference>
<dbReference type="InterPro" id="IPR036612">
    <property type="entry name" value="KH_dom_type_1_sf"/>
</dbReference>
<keyword evidence="5" id="KW-1185">Reference proteome</keyword>
<dbReference type="Pfam" id="PF04177">
    <property type="entry name" value="TAP42"/>
    <property type="match status" value="1"/>
</dbReference>
<evidence type="ECO:0000256" key="1">
    <source>
        <dbReference type="ARBA" id="ARBA00022473"/>
    </source>
</evidence>
<dbReference type="FunFam" id="3.30.1370.10:FF:000028">
    <property type="entry name" value="protein quaking isoform X2"/>
    <property type="match status" value="1"/>
</dbReference>
<dbReference type="GO" id="GO:0048024">
    <property type="term" value="P:regulation of mRNA splicing, via spliceosome"/>
    <property type="evidence" value="ECO:0007669"/>
    <property type="project" value="TreeGrafter"/>
</dbReference>
<feature type="domain" description="K Homology" evidence="3">
    <location>
        <begin position="103"/>
        <end position="203"/>
    </location>
</feature>
<feature type="non-terminal residue" evidence="4">
    <location>
        <position position="1"/>
    </location>
</feature>
<organism evidence="4 5">
    <name type="scientific">Rotaria magnacalcarata</name>
    <dbReference type="NCBI Taxonomy" id="392030"/>
    <lineage>
        <taxon>Eukaryota</taxon>
        <taxon>Metazoa</taxon>
        <taxon>Spiralia</taxon>
        <taxon>Gnathifera</taxon>
        <taxon>Rotifera</taxon>
        <taxon>Eurotatoria</taxon>
        <taxon>Bdelloidea</taxon>
        <taxon>Philodinida</taxon>
        <taxon>Philodinidae</taxon>
        <taxon>Rotaria</taxon>
    </lineage>
</organism>
<reference evidence="4" key="1">
    <citation type="submission" date="2021-02" db="EMBL/GenBank/DDBJ databases">
        <authorList>
            <person name="Nowell W R."/>
        </authorList>
    </citation>
    <scope>NUCLEOTIDE SEQUENCE</scope>
</reference>
<dbReference type="Gene3D" id="1.25.40.10">
    <property type="entry name" value="Tetratricopeptide repeat domain"/>
    <property type="match status" value="1"/>
</dbReference>
<dbReference type="InterPro" id="IPR007304">
    <property type="entry name" value="TAP46-like"/>
</dbReference>
<evidence type="ECO:0000259" key="3">
    <source>
        <dbReference type="SMART" id="SM00322"/>
    </source>
</evidence>
<dbReference type="AlphaFoldDB" id="A0A819Y3N4"/>
<dbReference type="Proteomes" id="UP000663866">
    <property type="component" value="Unassembled WGS sequence"/>
</dbReference>
<accession>A0A819Y3N4</accession>
<dbReference type="InterPro" id="IPR045071">
    <property type="entry name" value="BBP-like"/>
</dbReference>
<dbReference type="PANTHER" id="PTHR11208:SF125">
    <property type="entry name" value="KH DOMAIN-CONTAINING RNA-BINDING PROTEIN QKI"/>
    <property type="match status" value="1"/>
</dbReference>
<dbReference type="InterPro" id="IPR004087">
    <property type="entry name" value="KH_dom"/>
</dbReference>
<keyword evidence="2" id="KW-0694">RNA-binding</keyword>
<proteinExistence type="predicted"/>
<keyword evidence="1" id="KW-0217">Developmental protein</keyword>